<accession>A0A2A5AG97</accession>
<dbReference type="EMBL" id="NVVJ01000101">
    <property type="protein sequence ID" value="PCJ18303.1"/>
    <property type="molecule type" value="Genomic_DNA"/>
</dbReference>
<dbReference type="Proteomes" id="UP000218327">
    <property type="component" value="Unassembled WGS sequence"/>
</dbReference>
<dbReference type="AlphaFoldDB" id="A0A2A5AG97"/>
<organism evidence="1 2">
    <name type="scientific">SAR86 cluster bacterium</name>
    <dbReference type="NCBI Taxonomy" id="2030880"/>
    <lineage>
        <taxon>Bacteria</taxon>
        <taxon>Pseudomonadati</taxon>
        <taxon>Pseudomonadota</taxon>
        <taxon>Gammaproteobacteria</taxon>
        <taxon>SAR86 cluster</taxon>
    </lineage>
</organism>
<name>A0A2A5AG97_9GAMM</name>
<protein>
    <submittedName>
        <fullName evidence="1">Uncharacterized protein</fullName>
    </submittedName>
</protein>
<proteinExistence type="predicted"/>
<reference evidence="2" key="1">
    <citation type="submission" date="2017-08" db="EMBL/GenBank/DDBJ databases">
        <title>A dynamic microbial community with high functional redundancy inhabits the cold, oxic subseafloor aquifer.</title>
        <authorList>
            <person name="Tully B.J."/>
            <person name="Wheat C.G."/>
            <person name="Glazer B.T."/>
            <person name="Huber J.A."/>
        </authorList>
    </citation>
    <scope>NUCLEOTIDE SEQUENCE [LARGE SCALE GENOMIC DNA]</scope>
</reference>
<evidence type="ECO:0000313" key="2">
    <source>
        <dbReference type="Proteomes" id="UP000218327"/>
    </source>
</evidence>
<comment type="caution">
    <text evidence="1">The sequence shown here is derived from an EMBL/GenBank/DDBJ whole genome shotgun (WGS) entry which is preliminary data.</text>
</comment>
<evidence type="ECO:0000313" key="1">
    <source>
        <dbReference type="EMBL" id="PCJ18303.1"/>
    </source>
</evidence>
<sequence>MGTTTGRKTALEDLGLINDANDMFVMTLEAMVTSVRLSKRHVEILRQSMIDEEAESLALIEEIVKLRECRQAFALAESDESSAEQVVNRLREELHDQIAAVIRVAGYEEAEDL</sequence>
<gene>
    <name evidence="1" type="ORF">COA96_16930</name>
</gene>